<dbReference type="GO" id="GO:0003676">
    <property type="term" value="F:nucleic acid binding"/>
    <property type="evidence" value="ECO:0007669"/>
    <property type="project" value="InterPro"/>
</dbReference>
<dbReference type="InterPro" id="IPR036397">
    <property type="entry name" value="RNaseH_sf"/>
</dbReference>
<dbReference type="CDD" id="cd01650">
    <property type="entry name" value="RT_nLTR_like"/>
    <property type="match status" value="1"/>
</dbReference>
<gene>
    <name evidence="3" type="ORF">PMACD_LOCUS11322</name>
</gene>
<sequence length="1060" mass="121258">MHVLNDGEVPTFDTIRNGKRFTSFIDVTACTEDILGRIDDWKVEPDLISSDHNAITFRIKLTKSEGAPFKRTTRIYNTKKANWSLFKEKITQLLTEHKINRENVTESIDTKDIEQVVEKYTDIIIEASHCILPKIKTKNETKVPWWNKDLDTLKKAVATKRRRIRCAAAVRKEKVIRDYLDAKEKYETQAREAQTNSWKNFCSKQDKENMWQGIYRVITRTSKRYEDQLLLKDGEYKSPKESAELLVKTFFPDDDQENDTEEHRRVRETASRVNKVEHNETHDPPFTLEELNTAACSFNPKKAPGNDGLTADICWHAINASPDIFLAVINKCLEAGYFPNKWKEAVTIVLRKPAKVDYGDPKSYRPIGLLPILGKIYEKMFVSRLKWHLIPKTSKHQYGFMPQKSTEDALYTTVKYIRKKLEQKKILTLVSLDIEGAFDSTWWPKIKIRLAEEGCPVNLRRVMDSYLENRKVTLRYAGEEISKGTTKGCVQGSIGGPTIWNLLIDPLLKELAHRTEYMQAFADDVLIIFEGNSGQEIQLKANRVLAFVHEWGARNKLKFAPHKTKAMVVTRKHKFYTPRLAMNSEPISIDKQIKVLGVEIDQKLTFNGHIKNVCNKAIKIYKQLSKAARINWGLNSDIIASIYHTVIEPIITYAAAAWAPSVKKLYVRKTLGKLQRGFAQKICRSYRTVSLNASILLSGTLPLDLRVQEEATMYEARRGLSPSGLEDLKIERRSSFKDLPHPAKQTGLHFNIVDIHERLDNEEILKMYTDGSKTNLGVGAAWSKWENGSETENLKIKLSRHCTVYQAELIAIRSAVDDVIKNKKHAAIYSDSRASLVAVTGERSLNPQVVEIRHKLRTSREKGINIDLHWIKAHIGIPGNERADALAKETAETLGTKVDYVKIPLSYIRKEVRQKTISEWDKRYKDTHTAKTTKFFISSVIDGYKIIRQKRPSPQMMQILTGHGAFAEYLHRFGLKSDPSCTCDSQTSQTVIHLIVECPVFGASRCDLEQQINTKVTTEHLPDILKNFRSQLEDFCSKVVRCVTRCNKSVAEVRRAPTGP</sequence>
<dbReference type="InterPro" id="IPR002156">
    <property type="entry name" value="RNaseH_domain"/>
</dbReference>
<dbReference type="SUPFAM" id="SSF53098">
    <property type="entry name" value="Ribonuclease H-like"/>
    <property type="match status" value="1"/>
</dbReference>
<keyword evidence="4" id="KW-1185">Reference proteome</keyword>
<evidence type="ECO:0008006" key="5">
    <source>
        <dbReference type="Google" id="ProtNLM"/>
    </source>
</evidence>
<dbReference type="InterPro" id="IPR043502">
    <property type="entry name" value="DNA/RNA_pol_sf"/>
</dbReference>
<organism evidence="3 4">
    <name type="scientific">Pieris macdunnoughi</name>
    <dbReference type="NCBI Taxonomy" id="345717"/>
    <lineage>
        <taxon>Eukaryota</taxon>
        <taxon>Metazoa</taxon>
        <taxon>Ecdysozoa</taxon>
        <taxon>Arthropoda</taxon>
        <taxon>Hexapoda</taxon>
        <taxon>Insecta</taxon>
        <taxon>Pterygota</taxon>
        <taxon>Neoptera</taxon>
        <taxon>Endopterygota</taxon>
        <taxon>Lepidoptera</taxon>
        <taxon>Glossata</taxon>
        <taxon>Ditrysia</taxon>
        <taxon>Papilionoidea</taxon>
        <taxon>Pieridae</taxon>
        <taxon>Pierinae</taxon>
        <taxon>Pieris</taxon>
    </lineage>
</organism>
<dbReference type="GO" id="GO:0071897">
    <property type="term" value="P:DNA biosynthetic process"/>
    <property type="evidence" value="ECO:0007669"/>
    <property type="project" value="UniProtKB-ARBA"/>
</dbReference>
<dbReference type="InterPro" id="IPR000477">
    <property type="entry name" value="RT_dom"/>
</dbReference>
<evidence type="ECO:0000259" key="1">
    <source>
        <dbReference type="PROSITE" id="PS50878"/>
    </source>
</evidence>
<dbReference type="GO" id="GO:0042575">
    <property type="term" value="C:DNA polymerase complex"/>
    <property type="evidence" value="ECO:0007669"/>
    <property type="project" value="UniProtKB-ARBA"/>
</dbReference>
<protein>
    <recommendedName>
        <fullName evidence="5">Retrovirus-related Pol polyprotein from type-1 retrotransposable element R1</fullName>
    </recommendedName>
</protein>
<evidence type="ECO:0000313" key="3">
    <source>
        <dbReference type="EMBL" id="CAF4901386.1"/>
    </source>
</evidence>
<accession>A0A821V606</accession>
<dbReference type="SUPFAM" id="SSF56672">
    <property type="entry name" value="DNA/RNA polymerases"/>
    <property type="match status" value="1"/>
</dbReference>
<evidence type="ECO:0000259" key="2">
    <source>
        <dbReference type="PROSITE" id="PS50879"/>
    </source>
</evidence>
<dbReference type="PANTHER" id="PTHR33481:SF1">
    <property type="entry name" value="ENDONUCLEASE_EXONUCLEASE_PHOSPHATASE DOMAIN-CONTAINING PROTEIN-RELATED"/>
    <property type="match status" value="1"/>
</dbReference>
<dbReference type="CDD" id="cd09276">
    <property type="entry name" value="Rnase_HI_RT_non_LTR"/>
    <property type="match status" value="1"/>
</dbReference>
<dbReference type="Pfam" id="PF00075">
    <property type="entry name" value="RNase_H"/>
    <property type="match status" value="1"/>
</dbReference>
<dbReference type="SUPFAM" id="SSF56219">
    <property type="entry name" value="DNase I-like"/>
    <property type="match status" value="1"/>
</dbReference>
<reference evidence="3" key="1">
    <citation type="submission" date="2021-02" db="EMBL/GenBank/DDBJ databases">
        <authorList>
            <person name="Steward A R."/>
        </authorList>
    </citation>
    <scope>NUCLEOTIDE SEQUENCE</scope>
</reference>
<dbReference type="Gene3D" id="3.60.10.10">
    <property type="entry name" value="Endonuclease/exonuclease/phosphatase"/>
    <property type="match status" value="1"/>
</dbReference>
<evidence type="ECO:0000313" key="4">
    <source>
        <dbReference type="Proteomes" id="UP000663880"/>
    </source>
</evidence>
<dbReference type="PROSITE" id="PS50879">
    <property type="entry name" value="RNASE_H_1"/>
    <property type="match status" value="1"/>
</dbReference>
<dbReference type="OrthoDB" id="411871at2759"/>
<dbReference type="Proteomes" id="UP000663880">
    <property type="component" value="Unassembled WGS sequence"/>
</dbReference>
<dbReference type="PROSITE" id="PS50878">
    <property type="entry name" value="RT_POL"/>
    <property type="match status" value="1"/>
</dbReference>
<feature type="domain" description="Reverse transcriptase" evidence="1">
    <location>
        <begin position="331"/>
        <end position="600"/>
    </location>
</feature>
<proteinExistence type="predicted"/>
<dbReference type="Gene3D" id="3.30.420.10">
    <property type="entry name" value="Ribonuclease H-like superfamily/Ribonuclease H"/>
    <property type="match status" value="1"/>
</dbReference>
<comment type="caution">
    <text evidence="3">The sequence shown here is derived from an EMBL/GenBank/DDBJ whole genome shotgun (WGS) entry which is preliminary data.</text>
</comment>
<name>A0A821V606_9NEOP</name>
<dbReference type="Pfam" id="PF00078">
    <property type="entry name" value="RVT_1"/>
    <property type="match status" value="1"/>
</dbReference>
<feature type="domain" description="RNase H type-1" evidence="2">
    <location>
        <begin position="761"/>
        <end position="892"/>
    </location>
</feature>
<dbReference type="InterPro" id="IPR036691">
    <property type="entry name" value="Endo/exonu/phosph_ase_sf"/>
</dbReference>
<dbReference type="GO" id="GO:0004523">
    <property type="term" value="F:RNA-DNA hybrid ribonuclease activity"/>
    <property type="evidence" value="ECO:0007669"/>
    <property type="project" value="InterPro"/>
</dbReference>
<dbReference type="InterPro" id="IPR012337">
    <property type="entry name" value="RNaseH-like_sf"/>
</dbReference>
<dbReference type="AlphaFoldDB" id="A0A821V606"/>
<dbReference type="PANTHER" id="PTHR33481">
    <property type="entry name" value="REVERSE TRANSCRIPTASE"/>
    <property type="match status" value="1"/>
</dbReference>
<dbReference type="EMBL" id="CAJOBZ010000037">
    <property type="protein sequence ID" value="CAF4901386.1"/>
    <property type="molecule type" value="Genomic_DNA"/>
</dbReference>